<name>A0AAQ4DXH4_AMBAM</name>
<dbReference type="Proteomes" id="UP001321473">
    <property type="component" value="Unassembled WGS sequence"/>
</dbReference>
<keyword evidence="2" id="KW-0812">Transmembrane</keyword>
<evidence type="ECO:0008006" key="5">
    <source>
        <dbReference type="Google" id="ProtNLM"/>
    </source>
</evidence>
<organism evidence="3 4">
    <name type="scientific">Amblyomma americanum</name>
    <name type="common">Lone star tick</name>
    <dbReference type="NCBI Taxonomy" id="6943"/>
    <lineage>
        <taxon>Eukaryota</taxon>
        <taxon>Metazoa</taxon>
        <taxon>Ecdysozoa</taxon>
        <taxon>Arthropoda</taxon>
        <taxon>Chelicerata</taxon>
        <taxon>Arachnida</taxon>
        <taxon>Acari</taxon>
        <taxon>Parasitiformes</taxon>
        <taxon>Ixodida</taxon>
        <taxon>Ixodoidea</taxon>
        <taxon>Ixodidae</taxon>
        <taxon>Amblyomminae</taxon>
        <taxon>Amblyomma</taxon>
    </lineage>
</organism>
<accession>A0AAQ4DXH4</accession>
<proteinExistence type="predicted"/>
<keyword evidence="2" id="KW-1133">Transmembrane helix</keyword>
<evidence type="ECO:0000256" key="2">
    <source>
        <dbReference type="SAM" id="Phobius"/>
    </source>
</evidence>
<sequence length="172" mass="18580">MRCKVSTTGTSLKPSKPTPPGIRSSDAAHERRGADASADQSDSVETGSSRRRLALGMMYVSVAVLIIFVAELYLFASLSKRNWAKHHELQRNGTVDVTASTTLRNEGRSGRRHARNASAKSASSSSSQDSIVTPRFEADWTTSAEDIPQVPSGNYSVHDSESLNNSDKRGSI</sequence>
<feature type="compositionally biased region" description="Basic and acidic residues" evidence="1">
    <location>
        <begin position="158"/>
        <end position="172"/>
    </location>
</feature>
<evidence type="ECO:0000313" key="4">
    <source>
        <dbReference type="Proteomes" id="UP001321473"/>
    </source>
</evidence>
<keyword evidence="2" id="KW-0472">Membrane</keyword>
<feature type="compositionally biased region" description="Low complexity" evidence="1">
    <location>
        <begin position="117"/>
        <end position="127"/>
    </location>
</feature>
<feature type="compositionally biased region" description="Polar residues" evidence="1">
    <location>
        <begin position="38"/>
        <end position="47"/>
    </location>
</feature>
<gene>
    <name evidence="3" type="ORF">V5799_006057</name>
</gene>
<dbReference type="AlphaFoldDB" id="A0AAQ4DXH4"/>
<comment type="caution">
    <text evidence="3">The sequence shown here is derived from an EMBL/GenBank/DDBJ whole genome shotgun (WGS) entry which is preliminary data.</text>
</comment>
<reference evidence="3 4" key="1">
    <citation type="journal article" date="2023" name="Arcadia Sci">
        <title>De novo assembly of a long-read Amblyomma americanum tick genome.</title>
        <authorList>
            <person name="Chou S."/>
            <person name="Poskanzer K.E."/>
            <person name="Rollins M."/>
            <person name="Thuy-Boun P.S."/>
        </authorList>
    </citation>
    <scope>NUCLEOTIDE SEQUENCE [LARGE SCALE GENOMIC DNA]</scope>
    <source>
        <strain evidence="3">F_SG_1</strain>
        <tissue evidence="3">Salivary glands</tissue>
    </source>
</reference>
<protein>
    <recommendedName>
        <fullName evidence="5">Transmembrane protein</fullName>
    </recommendedName>
</protein>
<feature type="region of interest" description="Disordered" evidence="1">
    <location>
        <begin position="96"/>
        <end position="172"/>
    </location>
</feature>
<evidence type="ECO:0000256" key="1">
    <source>
        <dbReference type="SAM" id="MobiDB-lite"/>
    </source>
</evidence>
<keyword evidence="4" id="KW-1185">Reference proteome</keyword>
<feature type="region of interest" description="Disordered" evidence="1">
    <location>
        <begin position="1"/>
        <end position="48"/>
    </location>
</feature>
<evidence type="ECO:0000313" key="3">
    <source>
        <dbReference type="EMBL" id="KAK8767164.1"/>
    </source>
</evidence>
<feature type="transmembrane region" description="Helical" evidence="2">
    <location>
        <begin position="53"/>
        <end position="76"/>
    </location>
</feature>
<dbReference type="EMBL" id="JARKHS020025693">
    <property type="protein sequence ID" value="KAK8767164.1"/>
    <property type="molecule type" value="Genomic_DNA"/>
</dbReference>
<feature type="compositionally biased region" description="Polar residues" evidence="1">
    <location>
        <begin position="1"/>
        <end position="13"/>
    </location>
</feature>